<dbReference type="EMBL" id="CBLX010000024">
    <property type="protein sequence ID" value="CDG40842.1"/>
    <property type="molecule type" value="Genomic_DNA"/>
</dbReference>
<dbReference type="eggNOG" id="COG1652">
    <property type="taxonomic scope" value="Bacteria"/>
</dbReference>
<dbReference type="AlphaFoldDB" id="A0A060QM17"/>
<name>A0A060QM17_9PROT</name>
<gene>
    <name evidence="1" type="ORF">ASAP_2797</name>
</gene>
<organism evidence="1 2">
    <name type="scientific">Asaia bogorensis</name>
    <dbReference type="NCBI Taxonomy" id="91915"/>
    <lineage>
        <taxon>Bacteria</taxon>
        <taxon>Pseudomonadati</taxon>
        <taxon>Pseudomonadota</taxon>
        <taxon>Alphaproteobacteria</taxon>
        <taxon>Acetobacterales</taxon>
        <taxon>Acetobacteraceae</taxon>
        <taxon>Asaia</taxon>
    </lineage>
</organism>
<dbReference type="RefSeq" id="WP_023979324.1">
    <property type="nucleotide sequence ID" value="NZ_CBLX010000024.1"/>
</dbReference>
<evidence type="ECO:0000313" key="2">
    <source>
        <dbReference type="Proteomes" id="UP000027583"/>
    </source>
</evidence>
<evidence type="ECO:0000313" key="1">
    <source>
        <dbReference type="EMBL" id="CDG40842.1"/>
    </source>
</evidence>
<sequence length="289" mass="29416">MGVSLLEMENALGAIGLIDRSAPVVLGDLILSGAEVPDELVMGGRQLLVIHRLLGGGRVIDAVGNDPARLVLTGRFVGPLATLRARRVEAMREASRALSFSVADLSARVWIAEFTWSYQARGTICPYRLVLEREALPPAISLSMGEIAGADLGSGLSMIAGLLGEMSEAGWVGTTMLTSLTGQIMPVAQVLGAGGGVARAQAALGKASALWQTAMSVSRVPTAAVSVMAPLSVAARELGQVTQDAGAAMEAGAVNSAGALSLLSQNAGASVLGVEAGSYANRALRTLAG</sequence>
<evidence type="ECO:0008006" key="3">
    <source>
        <dbReference type="Google" id="ProtNLM"/>
    </source>
</evidence>
<reference evidence="1 2" key="2">
    <citation type="journal article" date="2014" name="PLoS ONE">
        <title>Evolution of mitochondria reconstructed from the energy metabolism of living bacteria.</title>
        <authorList>
            <person name="Degli Esposti M."/>
            <person name="Chouaia B."/>
            <person name="Comandatore F."/>
            <person name="Crotti E."/>
            <person name="Sassera D."/>
            <person name="Lievens P.M."/>
            <person name="Daffonchio D."/>
            <person name="Bandi C."/>
        </authorList>
    </citation>
    <scope>NUCLEOTIDE SEQUENCE [LARGE SCALE GENOMIC DNA]</scope>
    <source>
        <strain evidence="1 2">SF2.1</strain>
    </source>
</reference>
<proteinExistence type="predicted"/>
<comment type="caution">
    <text evidence="1">The sequence shown here is derived from an EMBL/GenBank/DDBJ whole genome shotgun (WGS) entry which is preliminary data.</text>
</comment>
<dbReference type="Proteomes" id="UP000027583">
    <property type="component" value="Unassembled WGS sequence"/>
</dbReference>
<reference evidence="1 2" key="1">
    <citation type="journal article" date="2014" name="Genome Biol. Evol.">
        <title>Acetic acid bacteria genomes reveal functional traits for adaptation to life in insect guts.</title>
        <authorList>
            <person name="Chouaia B."/>
            <person name="Gaiarsa S."/>
            <person name="Crotti E."/>
            <person name="Comandatore F."/>
            <person name="Degli Esposti M."/>
            <person name="Ricci I."/>
            <person name="Alma A."/>
            <person name="Favia G."/>
            <person name="Bandi C."/>
            <person name="Daffonchio D."/>
        </authorList>
    </citation>
    <scope>NUCLEOTIDE SEQUENCE [LARGE SCALE GENOMIC DNA]</scope>
    <source>
        <strain evidence="1 2">SF2.1</strain>
    </source>
</reference>
<accession>A0A060QM17</accession>
<protein>
    <recommendedName>
        <fullName evidence="3">Phage protein</fullName>
    </recommendedName>
</protein>